<feature type="compositionally biased region" description="Polar residues" evidence="1">
    <location>
        <begin position="121"/>
        <end position="135"/>
    </location>
</feature>
<feature type="region of interest" description="Disordered" evidence="1">
    <location>
        <begin position="686"/>
        <end position="733"/>
    </location>
</feature>
<gene>
    <name evidence="2" type="ORF">CVT24_013016</name>
</gene>
<feature type="compositionally biased region" description="Polar residues" evidence="1">
    <location>
        <begin position="900"/>
        <end position="912"/>
    </location>
</feature>
<dbReference type="AlphaFoldDB" id="A0A409WQZ7"/>
<feature type="compositionally biased region" description="Low complexity" evidence="1">
    <location>
        <begin position="1"/>
        <end position="19"/>
    </location>
</feature>
<feature type="region of interest" description="Disordered" evidence="1">
    <location>
        <begin position="459"/>
        <end position="487"/>
    </location>
</feature>
<feature type="region of interest" description="Disordered" evidence="1">
    <location>
        <begin position="544"/>
        <end position="576"/>
    </location>
</feature>
<protein>
    <submittedName>
        <fullName evidence="2">Uncharacterized protein</fullName>
    </submittedName>
</protein>
<feature type="compositionally biased region" description="Low complexity" evidence="1">
    <location>
        <begin position="782"/>
        <end position="791"/>
    </location>
</feature>
<name>A0A409WQZ7_9AGAR</name>
<sequence length="1088" mass="121793">MSSSTSPPQTQDSQPSTSPNALSNPQLDDTTQEPDIIDNSTDSSNSRPFRVYTKQELLYLSYSQMVQCPSSMPELKVWFGSETDNLLKKDEPQTPNTARERRFRRDGEEGDSSSRLPYRPNVSQPMGNFKHQSLRPNDRDRDRDGEREKDRDTRDKEGLRHLSDKYDRDRLAMPPASSRNKERETAPHLTSNSRSAQPMGVNGPSRRTDGRDVSKKKIGEAGEDWRRGAEPPRASRDEQAGRRDREDRERPRSRVRDSSRHKRDSSTTRRDREKDRDEHRREKDDTRRDREPDEDDARRWRDDGKREERMASRRTDRARDRNGEHWEHVQDRRWPAGDDRDARYKRTAVRDRKGNGNEDMRDKDDRKDRDRKEEKEPAWMDTYVPSESTPGILGGASIGGELDGIQAWKKGMKEKETKEKEASLPLASQEGSSLPTEPTVERPAMDEIQLFKMLMKQEEEKKRLEDNGGAVTTSESVPKPPAVHAERNAVEALSQTSKALDRMPASTDASFIASTPQDLHAPEKVINLADLPSERTISRLASITTPQDSHPPASSTFQPSAGPRLLNLGRTSQKPTVPAGQLIDAGKYIVFSVFALYLMYITDPLQLAKAGPPRTGFSPFDDPNRHVTPIDETKDANLVGNVPQHVPQRPNAEAPYRTNLPPINDIGHNGAVASKGSRFAKFFDEKARDGQQPVGKSPMQVPTNYPIPSPVINQRPDPSAYGLGHLNGNPNDQRTMEDIFAMLSSSSQQRGNMVPSHPPSLVNNPNIHFSNSQAPHAGNLQQHVMHQQPHQPRLEPLYDSRNEDRSFVPDGMVPGLRPLPPPIPRRETLGHFSDHVEDPAHFTLQRLLAQQQQQQQQQSRNIDSPLYAGANSSFGQTGRHVGHPLQGLHQPHYRGGPSPGINQTAPSSNLPHPQQRLPPGLANLGGRPPHEPNQFIGLQNLPTTSSHNMHLNAPQAQQQLPFTGFNNAAGFNNQNRPNLPGSHVPNLPQHALNGLNIPNIDPRLSATHPLLALNGSNVAGNRMNGGFPPAPTATPHMLRPQQQQQSGMHPQMLPHLLPPHLHQQTHPVPSNQPAHDLMALLMGGTHRE</sequence>
<feature type="compositionally biased region" description="Basic and acidic residues" evidence="1">
    <location>
        <begin position="411"/>
        <end position="422"/>
    </location>
</feature>
<evidence type="ECO:0000256" key="1">
    <source>
        <dbReference type="SAM" id="MobiDB-lite"/>
    </source>
</evidence>
<dbReference type="STRING" id="181874.A0A409WQZ7"/>
<dbReference type="Proteomes" id="UP000284842">
    <property type="component" value="Unassembled WGS sequence"/>
</dbReference>
<feature type="compositionally biased region" description="Basic and acidic residues" evidence="1">
    <location>
        <begin position="206"/>
        <end position="378"/>
    </location>
</feature>
<comment type="caution">
    <text evidence="2">The sequence shown here is derived from an EMBL/GenBank/DDBJ whole genome shotgun (WGS) entry which is preliminary data.</text>
</comment>
<keyword evidence="3" id="KW-1185">Reference proteome</keyword>
<feature type="compositionally biased region" description="Basic and acidic residues" evidence="1">
    <location>
        <begin position="85"/>
        <end position="107"/>
    </location>
</feature>
<accession>A0A409WQZ7</accession>
<feature type="region of interest" description="Disordered" evidence="1">
    <location>
        <begin position="782"/>
        <end position="830"/>
    </location>
</feature>
<dbReference type="InParanoid" id="A0A409WQZ7"/>
<evidence type="ECO:0000313" key="2">
    <source>
        <dbReference type="EMBL" id="PPQ80909.1"/>
    </source>
</evidence>
<dbReference type="EMBL" id="NHTK01005332">
    <property type="protein sequence ID" value="PPQ80909.1"/>
    <property type="molecule type" value="Genomic_DNA"/>
</dbReference>
<feature type="compositionally biased region" description="Low complexity" evidence="1">
    <location>
        <begin position="37"/>
        <end position="46"/>
    </location>
</feature>
<feature type="region of interest" description="Disordered" evidence="1">
    <location>
        <begin position="411"/>
        <end position="443"/>
    </location>
</feature>
<organism evidence="2 3">
    <name type="scientific">Panaeolus cyanescens</name>
    <dbReference type="NCBI Taxonomy" id="181874"/>
    <lineage>
        <taxon>Eukaryota</taxon>
        <taxon>Fungi</taxon>
        <taxon>Dikarya</taxon>
        <taxon>Basidiomycota</taxon>
        <taxon>Agaricomycotina</taxon>
        <taxon>Agaricomycetes</taxon>
        <taxon>Agaricomycetidae</taxon>
        <taxon>Agaricales</taxon>
        <taxon>Agaricineae</taxon>
        <taxon>Galeropsidaceae</taxon>
        <taxon>Panaeolus</taxon>
    </lineage>
</organism>
<evidence type="ECO:0000313" key="3">
    <source>
        <dbReference type="Proteomes" id="UP000284842"/>
    </source>
</evidence>
<feature type="region of interest" description="Disordered" evidence="1">
    <location>
        <begin position="84"/>
        <end position="398"/>
    </location>
</feature>
<feature type="compositionally biased region" description="Polar residues" evidence="1">
    <location>
        <begin position="20"/>
        <end position="29"/>
    </location>
</feature>
<proteinExistence type="predicted"/>
<feature type="compositionally biased region" description="Basic and acidic residues" evidence="1">
    <location>
        <begin position="136"/>
        <end position="171"/>
    </location>
</feature>
<feature type="region of interest" description="Disordered" evidence="1">
    <location>
        <begin position="848"/>
        <end position="922"/>
    </location>
</feature>
<feature type="compositionally biased region" description="Polar residues" evidence="1">
    <location>
        <begin position="544"/>
        <end position="559"/>
    </location>
</feature>
<feature type="region of interest" description="Disordered" evidence="1">
    <location>
        <begin position="1"/>
        <end position="50"/>
    </location>
</feature>
<reference evidence="2 3" key="1">
    <citation type="journal article" date="2018" name="Evol. Lett.">
        <title>Horizontal gene cluster transfer increased hallucinogenic mushroom diversity.</title>
        <authorList>
            <person name="Reynolds H.T."/>
            <person name="Vijayakumar V."/>
            <person name="Gluck-Thaler E."/>
            <person name="Korotkin H.B."/>
            <person name="Matheny P.B."/>
            <person name="Slot J.C."/>
        </authorList>
    </citation>
    <scope>NUCLEOTIDE SEQUENCE [LARGE SCALE GENOMIC DNA]</scope>
    <source>
        <strain evidence="2 3">2629</strain>
    </source>
</reference>
<feature type="compositionally biased region" description="Basic and acidic residues" evidence="1">
    <location>
        <begin position="792"/>
        <end position="807"/>
    </location>
</feature>
<dbReference type="OrthoDB" id="2504266at2759"/>